<dbReference type="AlphaFoldDB" id="A0A2A6M6J4"/>
<dbReference type="Gene3D" id="3.40.50.150">
    <property type="entry name" value="Vaccinia Virus protein VP39"/>
    <property type="match status" value="1"/>
</dbReference>
<gene>
    <name evidence="1" type="ORF">CO661_00425</name>
</gene>
<protein>
    <recommendedName>
        <fullName evidence="3">DNA methylase adenine-specific domain-containing protein</fullName>
    </recommendedName>
</protein>
<dbReference type="EMBL" id="NWTC01000001">
    <property type="protein sequence ID" value="PDT50167.1"/>
    <property type="molecule type" value="Genomic_DNA"/>
</dbReference>
<proteinExistence type="predicted"/>
<comment type="caution">
    <text evidence="1">The sequence shown here is derived from an EMBL/GenBank/DDBJ whole genome shotgun (WGS) entry which is preliminary data.</text>
</comment>
<reference evidence="1 2" key="1">
    <citation type="submission" date="2017-09" db="EMBL/GenBank/DDBJ databases">
        <title>Comparative genomics of rhizobia isolated from Phaseolus vulgaris in China.</title>
        <authorList>
            <person name="Tong W."/>
        </authorList>
    </citation>
    <scope>NUCLEOTIDE SEQUENCE [LARGE SCALE GENOMIC DNA]</scope>
    <source>
        <strain evidence="1 2">PCH1</strain>
    </source>
</reference>
<accession>A0A2A6M6J4</accession>
<evidence type="ECO:0008006" key="3">
    <source>
        <dbReference type="Google" id="ProtNLM"/>
    </source>
</evidence>
<name>A0A2A6M6J4_RHIFR</name>
<organism evidence="1 2">
    <name type="scientific">Rhizobium fredii</name>
    <name type="common">Sinorhizobium fredii</name>
    <dbReference type="NCBI Taxonomy" id="380"/>
    <lineage>
        <taxon>Bacteria</taxon>
        <taxon>Pseudomonadati</taxon>
        <taxon>Pseudomonadota</taxon>
        <taxon>Alphaproteobacteria</taxon>
        <taxon>Hyphomicrobiales</taxon>
        <taxon>Rhizobiaceae</taxon>
        <taxon>Sinorhizobium/Ensifer group</taxon>
        <taxon>Sinorhizobium</taxon>
    </lineage>
</organism>
<dbReference type="SUPFAM" id="SSF53335">
    <property type="entry name" value="S-adenosyl-L-methionine-dependent methyltransferases"/>
    <property type="match status" value="1"/>
</dbReference>
<evidence type="ECO:0000313" key="2">
    <source>
        <dbReference type="Proteomes" id="UP000220353"/>
    </source>
</evidence>
<sequence length="156" mass="17030">MVQLLLMLREELNDAAPFEDVVTDKYGALLQGDLGQFMTPTAVSNAVSGFLGAAGEKGKKRAEPTCGTGALIMGDLRHTYAVGGKDGISHVDYSINDLDQRLVRIATVQVMYHSIRHEAPLKRLVAHNADLIRNYNSSPPFFVATSWRGMLPGQMI</sequence>
<dbReference type="InterPro" id="IPR029063">
    <property type="entry name" value="SAM-dependent_MTases_sf"/>
</dbReference>
<dbReference type="Proteomes" id="UP000220353">
    <property type="component" value="Unassembled WGS sequence"/>
</dbReference>
<evidence type="ECO:0000313" key="1">
    <source>
        <dbReference type="EMBL" id="PDT50167.1"/>
    </source>
</evidence>